<dbReference type="EMBL" id="FNIA01000001">
    <property type="protein sequence ID" value="SDM31748.1"/>
    <property type="molecule type" value="Genomic_DNA"/>
</dbReference>
<dbReference type="Proteomes" id="UP000199370">
    <property type="component" value="Unassembled WGS sequence"/>
</dbReference>
<accession>A0A1G9S8E4</accession>
<evidence type="ECO:0000313" key="1">
    <source>
        <dbReference type="EMBL" id="SDM31748.1"/>
    </source>
</evidence>
<keyword evidence="2" id="KW-1185">Reference proteome</keyword>
<dbReference type="RefSeq" id="WP_089730985.1">
    <property type="nucleotide sequence ID" value="NZ_FNIA01000001.1"/>
</dbReference>
<dbReference type="InterPro" id="IPR006311">
    <property type="entry name" value="TAT_signal"/>
</dbReference>
<dbReference type="PROSITE" id="PS51318">
    <property type="entry name" value="TAT"/>
    <property type="match status" value="1"/>
</dbReference>
<organism evidence="1 2">
    <name type="scientific">Haloarchaeobius iranensis</name>
    <dbReference type="NCBI Taxonomy" id="996166"/>
    <lineage>
        <taxon>Archaea</taxon>
        <taxon>Methanobacteriati</taxon>
        <taxon>Methanobacteriota</taxon>
        <taxon>Stenosarchaea group</taxon>
        <taxon>Halobacteria</taxon>
        <taxon>Halobacteriales</taxon>
        <taxon>Halorubellaceae</taxon>
        <taxon>Haloarchaeobius</taxon>
    </lineage>
</organism>
<name>A0A1G9S8E4_9EURY</name>
<dbReference type="AlphaFoldDB" id="A0A1G9S8E4"/>
<dbReference type="STRING" id="996166.SAMN05192554_10110"/>
<evidence type="ECO:0000313" key="2">
    <source>
        <dbReference type="Proteomes" id="UP000199370"/>
    </source>
</evidence>
<gene>
    <name evidence="1" type="ORF">SAMN05192554_10110</name>
</gene>
<protein>
    <submittedName>
        <fullName evidence="1">Uncharacterized protein</fullName>
    </submittedName>
</protein>
<reference evidence="1 2" key="1">
    <citation type="submission" date="2016-10" db="EMBL/GenBank/DDBJ databases">
        <authorList>
            <person name="de Groot N.N."/>
        </authorList>
    </citation>
    <scope>NUCLEOTIDE SEQUENCE [LARGE SCALE GENOMIC DNA]</scope>
    <source>
        <strain evidence="2">EB21,IBRC-M 10013,KCTC 4048</strain>
    </source>
</reference>
<sequence length="332" mass="36924">MTIRPLMDSNRRRFIQAMVATGLAVTGLSFSSTATRTTRENPTLLVGSLSDPISQSERLEARNSVLESTDSSGSAVGYASNDEPVVAYAFGLKDGVPQEFVGTAKTEAEATHQIREARSFVEEFDRRTVLNASDSPVSVETDGQWSWLSNTYSSAEGKYGSVDFTAHFWRLDVDTGFTEIATVTEVKAGAWQGFTDIPSYAKHDWNDGTVTAHSPHSFDSDGAGETWESSMYVAADGTQHDIDWNYQTKWKTIEQQYSSSEIQNKTATRWELKDRWSSNFSPVHATGSICSFADEPNNAEVVGTVSHDTKFRTGFRTDRVQDNIELEYFNYE</sequence>
<proteinExistence type="predicted"/>